<dbReference type="Proteomes" id="UP000054166">
    <property type="component" value="Unassembled WGS sequence"/>
</dbReference>
<dbReference type="EMBL" id="KN832980">
    <property type="protein sequence ID" value="KIM87182.1"/>
    <property type="molecule type" value="Genomic_DNA"/>
</dbReference>
<evidence type="ECO:0000313" key="3">
    <source>
        <dbReference type="Proteomes" id="UP000054166"/>
    </source>
</evidence>
<dbReference type="HOGENOM" id="CLU_1865881_0_0_1"/>
<keyword evidence="3" id="KW-1185">Reference proteome</keyword>
<gene>
    <name evidence="2" type="ORF">PILCRDRAFT_815655</name>
</gene>
<sequence length="137" mass="14683">MSLRPASPGGQAPDVSGSGACQPSLQPGAHLEVTARGSTEDLFSDTEGGSLKGKGVAKRPPIEGFSDSEAEPPQKKRRLMKGMRSSSGRSSDGEKEQPKSKLRRLTKGVVRLNKLSNLRIPRIRQRMPIRVQAAPSP</sequence>
<dbReference type="InParanoid" id="A0A0C3CBY2"/>
<proteinExistence type="predicted"/>
<feature type="region of interest" description="Disordered" evidence="1">
    <location>
        <begin position="1"/>
        <end position="108"/>
    </location>
</feature>
<reference evidence="2 3" key="1">
    <citation type="submission" date="2014-04" db="EMBL/GenBank/DDBJ databases">
        <authorList>
            <consortium name="DOE Joint Genome Institute"/>
            <person name="Kuo A."/>
            <person name="Tarkka M."/>
            <person name="Buscot F."/>
            <person name="Kohler A."/>
            <person name="Nagy L.G."/>
            <person name="Floudas D."/>
            <person name="Copeland A."/>
            <person name="Barry K.W."/>
            <person name="Cichocki N."/>
            <person name="Veneault-Fourrey C."/>
            <person name="LaButti K."/>
            <person name="Lindquist E.A."/>
            <person name="Lipzen A."/>
            <person name="Lundell T."/>
            <person name="Morin E."/>
            <person name="Murat C."/>
            <person name="Sun H."/>
            <person name="Tunlid A."/>
            <person name="Henrissat B."/>
            <person name="Grigoriev I.V."/>
            <person name="Hibbett D.S."/>
            <person name="Martin F."/>
            <person name="Nordberg H.P."/>
            <person name="Cantor M.N."/>
            <person name="Hua S.X."/>
        </authorList>
    </citation>
    <scope>NUCLEOTIDE SEQUENCE [LARGE SCALE GENOMIC DNA]</scope>
    <source>
        <strain evidence="2 3">F 1598</strain>
    </source>
</reference>
<evidence type="ECO:0000313" key="2">
    <source>
        <dbReference type="EMBL" id="KIM87182.1"/>
    </source>
</evidence>
<accession>A0A0C3CBY2</accession>
<reference evidence="3" key="2">
    <citation type="submission" date="2015-01" db="EMBL/GenBank/DDBJ databases">
        <title>Evolutionary Origins and Diversification of the Mycorrhizal Mutualists.</title>
        <authorList>
            <consortium name="DOE Joint Genome Institute"/>
            <consortium name="Mycorrhizal Genomics Consortium"/>
            <person name="Kohler A."/>
            <person name="Kuo A."/>
            <person name="Nagy L.G."/>
            <person name="Floudas D."/>
            <person name="Copeland A."/>
            <person name="Barry K.W."/>
            <person name="Cichocki N."/>
            <person name="Veneault-Fourrey C."/>
            <person name="LaButti K."/>
            <person name="Lindquist E.A."/>
            <person name="Lipzen A."/>
            <person name="Lundell T."/>
            <person name="Morin E."/>
            <person name="Murat C."/>
            <person name="Riley R."/>
            <person name="Ohm R."/>
            <person name="Sun H."/>
            <person name="Tunlid A."/>
            <person name="Henrissat B."/>
            <person name="Grigoriev I.V."/>
            <person name="Hibbett D.S."/>
            <person name="Martin F."/>
        </authorList>
    </citation>
    <scope>NUCLEOTIDE SEQUENCE [LARGE SCALE GENOMIC DNA]</scope>
    <source>
        <strain evidence="3">F 1598</strain>
    </source>
</reference>
<dbReference type="AlphaFoldDB" id="A0A0C3CBY2"/>
<organism evidence="2 3">
    <name type="scientific">Piloderma croceum (strain F 1598)</name>
    <dbReference type="NCBI Taxonomy" id="765440"/>
    <lineage>
        <taxon>Eukaryota</taxon>
        <taxon>Fungi</taxon>
        <taxon>Dikarya</taxon>
        <taxon>Basidiomycota</taxon>
        <taxon>Agaricomycotina</taxon>
        <taxon>Agaricomycetes</taxon>
        <taxon>Agaricomycetidae</taxon>
        <taxon>Atheliales</taxon>
        <taxon>Atheliaceae</taxon>
        <taxon>Piloderma</taxon>
    </lineage>
</organism>
<evidence type="ECO:0000256" key="1">
    <source>
        <dbReference type="SAM" id="MobiDB-lite"/>
    </source>
</evidence>
<name>A0A0C3CBY2_PILCF</name>
<protein>
    <submittedName>
        <fullName evidence="2">Uncharacterized protein</fullName>
    </submittedName>
</protein>